<evidence type="ECO:0000313" key="4">
    <source>
        <dbReference type="Proteomes" id="UP001642484"/>
    </source>
</evidence>
<organism evidence="3 4">
    <name type="scientific">Durusdinium trenchii</name>
    <dbReference type="NCBI Taxonomy" id="1381693"/>
    <lineage>
        <taxon>Eukaryota</taxon>
        <taxon>Sar</taxon>
        <taxon>Alveolata</taxon>
        <taxon>Dinophyceae</taxon>
        <taxon>Suessiales</taxon>
        <taxon>Symbiodiniaceae</taxon>
        <taxon>Durusdinium</taxon>
    </lineage>
</organism>
<dbReference type="InterPro" id="IPR004821">
    <property type="entry name" value="Cyt_trans-like"/>
</dbReference>
<evidence type="ECO:0000313" key="3">
    <source>
        <dbReference type="EMBL" id="CAK9082307.1"/>
    </source>
</evidence>
<reference evidence="3 4" key="1">
    <citation type="submission" date="2024-02" db="EMBL/GenBank/DDBJ databases">
        <authorList>
            <person name="Chen Y."/>
            <person name="Shah S."/>
            <person name="Dougan E. K."/>
            <person name="Thang M."/>
            <person name="Chan C."/>
        </authorList>
    </citation>
    <scope>NUCLEOTIDE SEQUENCE [LARGE SCALE GENOMIC DNA]</scope>
</reference>
<protein>
    <recommendedName>
        <fullName evidence="5">Fe2OG dioxygenase domain-containing protein</fullName>
    </recommendedName>
</protein>
<dbReference type="InterPro" id="IPR044861">
    <property type="entry name" value="IPNS-like_FE2OG_OXY"/>
</dbReference>
<evidence type="ECO:0000259" key="1">
    <source>
        <dbReference type="Pfam" id="PF01467"/>
    </source>
</evidence>
<gene>
    <name evidence="3" type="ORF">CCMP2556_LOCUS40222</name>
</gene>
<dbReference type="SUPFAM" id="SSF51197">
    <property type="entry name" value="Clavaminate synthase-like"/>
    <property type="match status" value="1"/>
</dbReference>
<comment type="caution">
    <text evidence="3">The sequence shown here is derived from an EMBL/GenBank/DDBJ whole genome shotgun (WGS) entry which is preliminary data.</text>
</comment>
<feature type="domain" description="Cytidyltransferase-like" evidence="1">
    <location>
        <begin position="59"/>
        <end position="85"/>
    </location>
</feature>
<dbReference type="SUPFAM" id="SSF52374">
    <property type="entry name" value="Nucleotidylyl transferase"/>
    <property type="match status" value="1"/>
</dbReference>
<dbReference type="Proteomes" id="UP001642484">
    <property type="component" value="Unassembled WGS sequence"/>
</dbReference>
<evidence type="ECO:0008006" key="5">
    <source>
        <dbReference type="Google" id="ProtNLM"/>
    </source>
</evidence>
<dbReference type="Pfam" id="PF03171">
    <property type="entry name" value="2OG-FeII_Oxy"/>
    <property type="match status" value="1"/>
</dbReference>
<dbReference type="Pfam" id="PF01467">
    <property type="entry name" value="CTP_transf_like"/>
    <property type="match status" value="1"/>
</dbReference>
<feature type="domain" description="Isopenicillin N synthase-like Fe(2+) 2OG dioxygenase" evidence="2">
    <location>
        <begin position="445"/>
        <end position="526"/>
    </location>
</feature>
<dbReference type="PANTHER" id="PTHR31285:SF0">
    <property type="entry name" value="NICOTINAMIDE MONONUCLEOTIDE ADENYLYLTRANSFERASE"/>
    <property type="match status" value="1"/>
</dbReference>
<dbReference type="EMBL" id="CAXAMN010023918">
    <property type="protein sequence ID" value="CAK9082307.1"/>
    <property type="molecule type" value="Genomic_DNA"/>
</dbReference>
<sequence length="589" mass="65876">MAEDILATSARDLRRATDHVQLKDLLDDLVNGKLTHLVALDAGGIACLPAPEIPPNTLLLPGSFNPVHEGHEEMARQAAEMLGRPCSNVLFELCVINADKGAIDVATLCTRIEQAVARGNRVLASRAMLFQDKADLFPNCDFIVGYDTYRRVLHPKYYAPPGSSERSSAEEQAAWVLEALRRLQSRQIRFVVAGRVDGDNFMTLDSNPAMDLPEDNLIEHIAPLIEGHDELFCSIDGFAIPPSEHIHRVLRDDEVLKVKAKRRRVSYHLAHTPHVAGVPHIDPWEADRGRLIDALRLCGAAFIPIKKDVFGEGPHFPAWQDLWREALEDFKSFCKRSVVRKRQLRFSKGEDLLRTRVGESKAHTPDVRYNFGVGHDAASEGREGWRDLAWICDDFRRMLSILTNMVKEELSLAAADFKEPCGTLAAKVLSDCESWAGSRLRHSLYPPNGSCTEHTDYGVLTLQQSTGPGLEYFADNSWQTLEPPNGFAVIFAGDMLEVMTNGQVRALVHRVSPGDFRQSHIVFLQPDRDTIVQPLQSHLRKDGTDFPPVTYGEWHSKKTSLAFRKFLPAKGGQNSKIIWLSHGFVHGLL</sequence>
<dbReference type="InterPro" id="IPR014729">
    <property type="entry name" value="Rossmann-like_a/b/a_fold"/>
</dbReference>
<dbReference type="Gene3D" id="2.60.120.330">
    <property type="entry name" value="B-lactam Antibiotic, Isopenicillin N Synthase, Chain"/>
    <property type="match status" value="1"/>
</dbReference>
<dbReference type="InterPro" id="IPR027443">
    <property type="entry name" value="IPNS-like_sf"/>
</dbReference>
<keyword evidence="4" id="KW-1185">Reference proteome</keyword>
<proteinExistence type="predicted"/>
<name>A0ABP0Q3I8_9DINO</name>
<dbReference type="Gene3D" id="3.40.50.620">
    <property type="entry name" value="HUPs"/>
    <property type="match status" value="1"/>
</dbReference>
<accession>A0ABP0Q3I8</accession>
<dbReference type="PANTHER" id="PTHR31285">
    <property type="entry name" value="NICOTINAMIDE MONONUCLEOTIDE ADENYLYLTRANSFERASE"/>
    <property type="match status" value="1"/>
</dbReference>
<evidence type="ECO:0000259" key="2">
    <source>
        <dbReference type="Pfam" id="PF03171"/>
    </source>
</evidence>